<proteinExistence type="predicted"/>
<name>A0A8B6GW15_MYTGA</name>
<organism evidence="3 4">
    <name type="scientific">Mytilus galloprovincialis</name>
    <name type="common">Mediterranean mussel</name>
    <dbReference type="NCBI Taxonomy" id="29158"/>
    <lineage>
        <taxon>Eukaryota</taxon>
        <taxon>Metazoa</taxon>
        <taxon>Spiralia</taxon>
        <taxon>Lophotrochozoa</taxon>
        <taxon>Mollusca</taxon>
        <taxon>Bivalvia</taxon>
        <taxon>Autobranchia</taxon>
        <taxon>Pteriomorphia</taxon>
        <taxon>Mytilida</taxon>
        <taxon>Mytiloidea</taxon>
        <taxon>Mytilidae</taxon>
        <taxon>Mytilinae</taxon>
        <taxon>Mytilus</taxon>
    </lineage>
</organism>
<evidence type="ECO:0000313" key="4">
    <source>
        <dbReference type="Proteomes" id="UP000596742"/>
    </source>
</evidence>
<comment type="caution">
    <text evidence="3">The sequence shown here is derived from an EMBL/GenBank/DDBJ whole genome shotgun (WGS) entry which is preliminary data.</text>
</comment>
<dbReference type="OrthoDB" id="6161351at2759"/>
<evidence type="ECO:0000256" key="1">
    <source>
        <dbReference type="SAM" id="MobiDB-lite"/>
    </source>
</evidence>
<accession>A0A8B6GW15</accession>
<keyword evidence="2" id="KW-0472">Membrane</keyword>
<evidence type="ECO:0000256" key="2">
    <source>
        <dbReference type="SAM" id="Phobius"/>
    </source>
</evidence>
<feature type="compositionally biased region" description="Polar residues" evidence="1">
    <location>
        <begin position="142"/>
        <end position="153"/>
    </location>
</feature>
<keyword evidence="4" id="KW-1185">Reference proteome</keyword>
<protein>
    <submittedName>
        <fullName evidence="3">Uncharacterized protein</fullName>
    </submittedName>
</protein>
<dbReference type="AlphaFoldDB" id="A0A8B6GW15"/>
<dbReference type="EMBL" id="UYJE01009101">
    <property type="protein sequence ID" value="VDI70030.1"/>
    <property type="molecule type" value="Genomic_DNA"/>
</dbReference>
<keyword evidence="2" id="KW-1133">Transmembrane helix</keyword>
<keyword evidence="2" id="KW-0812">Transmembrane</keyword>
<feature type="transmembrane region" description="Helical" evidence="2">
    <location>
        <begin position="20"/>
        <end position="38"/>
    </location>
</feature>
<sequence>MGQSSLIVKQIQQETDLSPIAVLGASLVVLLVFIITICKRKNGMSFSGSISLTDGTQQDKPQDGRQDALHNHLPLLQNNHLNTMGNQTDDRYLNDKYMQSYSTDGSNSVLIFGVYSFKDFENVRCDRSMEEQLDNLKLQAMSEGNQTNTQSNKRTLRRIPTESEDENSMAMIPISDSEKEDEHCNNVSKRFITSGNTDVNEHFRFAYKQNIMHSCIQQGSVDGNL</sequence>
<dbReference type="Proteomes" id="UP000596742">
    <property type="component" value="Unassembled WGS sequence"/>
</dbReference>
<gene>
    <name evidence="3" type="ORF">MGAL_10B070980</name>
</gene>
<reference evidence="3" key="1">
    <citation type="submission" date="2018-11" db="EMBL/GenBank/DDBJ databases">
        <authorList>
            <person name="Alioto T."/>
            <person name="Alioto T."/>
        </authorList>
    </citation>
    <scope>NUCLEOTIDE SEQUENCE</scope>
</reference>
<feature type="region of interest" description="Disordered" evidence="1">
    <location>
        <begin position="142"/>
        <end position="167"/>
    </location>
</feature>
<evidence type="ECO:0000313" key="3">
    <source>
        <dbReference type="EMBL" id="VDI70030.1"/>
    </source>
</evidence>